<accession>A0ABP4X650</accession>
<keyword evidence="1" id="KW-0812">Transmembrane</keyword>
<gene>
    <name evidence="2" type="ORF">GCM10009747_33180</name>
</gene>
<evidence type="ECO:0000313" key="3">
    <source>
        <dbReference type="Proteomes" id="UP001500506"/>
    </source>
</evidence>
<organism evidence="2 3">
    <name type="scientific">Agromyces humatus</name>
    <dbReference type="NCBI Taxonomy" id="279573"/>
    <lineage>
        <taxon>Bacteria</taxon>
        <taxon>Bacillati</taxon>
        <taxon>Actinomycetota</taxon>
        <taxon>Actinomycetes</taxon>
        <taxon>Micrococcales</taxon>
        <taxon>Microbacteriaceae</taxon>
        <taxon>Agromyces</taxon>
    </lineage>
</organism>
<keyword evidence="1" id="KW-0472">Membrane</keyword>
<comment type="caution">
    <text evidence="2">The sequence shown here is derived from an EMBL/GenBank/DDBJ whole genome shotgun (WGS) entry which is preliminary data.</text>
</comment>
<evidence type="ECO:0000313" key="2">
    <source>
        <dbReference type="EMBL" id="GAA1769362.1"/>
    </source>
</evidence>
<dbReference type="Proteomes" id="UP001500506">
    <property type="component" value="Unassembled WGS sequence"/>
</dbReference>
<dbReference type="EMBL" id="BAAANH010000007">
    <property type="protein sequence ID" value="GAA1769362.1"/>
    <property type="molecule type" value="Genomic_DNA"/>
</dbReference>
<keyword evidence="3" id="KW-1185">Reference proteome</keyword>
<feature type="transmembrane region" description="Helical" evidence="1">
    <location>
        <begin position="133"/>
        <end position="153"/>
    </location>
</feature>
<proteinExistence type="predicted"/>
<feature type="transmembrane region" description="Helical" evidence="1">
    <location>
        <begin position="74"/>
        <end position="100"/>
    </location>
</feature>
<evidence type="ECO:0000256" key="1">
    <source>
        <dbReference type="SAM" id="Phobius"/>
    </source>
</evidence>
<reference evidence="3" key="1">
    <citation type="journal article" date="2019" name="Int. J. Syst. Evol. Microbiol.">
        <title>The Global Catalogue of Microorganisms (GCM) 10K type strain sequencing project: providing services to taxonomists for standard genome sequencing and annotation.</title>
        <authorList>
            <consortium name="The Broad Institute Genomics Platform"/>
            <consortium name="The Broad Institute Genome Sequencing Center for Infectious Disease"/>
            <person name="Wu L."/>
            <person name="Ma J."/>
        </authorList>
    </citation>
    <scope>NUCLEOTIDE SEQUENCE [LARGE SCALE GENOMIC DNA]</scope>
    <source>
        <strain evidence="3">JCM 14319</strain>
    </source>
</reference>
<feature type="transmembrane region" description="Helical" evidence="1">
    <location>
        <begin position="107"/>
        <end position="127"/>
    </location>
</feature>
<name>A0ABP4X650_9MICO</name>
<sequence length="171" mass="18150">MNVDKRAAFEPPAELVRPVEATPDMKRPGPTAAGAVLVVLRVIAGIVWLVALAAQWEQVLADDGGIDPESAEGVASYGVLGFILVVGAVVLLVQLLLAFAVYRGSNAARLTLMIFATLSIVVSWIDYAAGQEITIRTTLVTLALDILVLLALSSRAARAYARRPRRASSVE</sequence>
<dbReference type="RefSeq" id="WP_232499130.1">
    <property type="nucleotide sequence ID" value="NZ_BAAANH010000007.1"/>
</dbReference>
<keyword evidence="1" id="KW-1133">Transmembrane helix</keyword>
<protein>
    <submittedName>
        <fullName evidence="2">Uncharacterized protein</fullName>
    </submittedName>
</protein>
<feature type="transmembrane region" description="Helical" evidence="1">
    <location>
        <begin position="32"/>
        <end position="54"/>
    </location>
</feature>